<dbReference type="Proteomes" id="UP000016480">
    <property type="component" value="Unassembled WGS sequence"/>
</dbReference>
<gene>
    <name evidence="1" type="ORF">PRUB_a2997</name>
</gene>
<protein>
    <submittedName>
        <fullName evidence="1">Uncharacterized protein</fullName>
    </submittedName>
</protein>
<evidence type="ECO:0000313" key="2">
    <source>
        <dbReference type="Proteomes" id="UP000016480"/>
    </source>
</evidence>
<organism evidence="1 2">
    <name type="scientific">Pseudoalteromonas rubra</name>
    <dbReference type="NCBI Taxonomy" id="43658"/>
    <lineage>
        <taxon>Bacteria</taxon>
        <taxon>Pseudomonadati</taxon>
        <taxon>Pseudomonadota</taxon>
        <taxon>Gammaproteobacteria</taxon>
        <taxon>Alteromonadales</taxon>
        <taxon>Pseudoalteromonadaceae</taxon>
        <taxon>Pseudoalteromonas</taxon>
    </lineage>
</organism>
<dbReference type="AlphaFoldDB" id="A0A8T0CCC6"/>
<accession>A0A8T0CCC6</accession>
<proteinExistence type="predicted"/>
<reference evidence="1 2" key="1">
    <citation type="journal article" date="2012" name="J. Bacteriol.">
        <title>Genome sequence of the cycloprodigiosin-producing bacterial strain Pseudoalteromonas rubra ATCC 29570(T).</title>
        <authorList>
            <person name="Xie B.B."/>
            <person name="Shu Y.L."/>
            <person name="Qin Q.L."/>
            <person name="Rong J.C."/>
            <person name="Zhang X.Y."/>
            <person name="Chen X.L."/>
            <person name="Zhou B.C."/>
            <person name="Zhang Y.Z."/>
        </authorList>
    </citation>
    <scope>NUCLEOTIDE SEQUENCE [LARGE SCALE GENOMIC DNA]</scope>
    <source>
        <strain evidence="1 2">DSM 6842</strain>
    </source>
</reference>
<sequence length="51" mass="5922">MAVCRCARLSDYQQSPKLNYLAMLMLYSASFQSFNMNLIKFTGNCFNDSKR</sequence>
<evidence type="ECO:0000313" key="1">
    <source>
        <dbReference type="EMBL" id="KAF7788359.1"/>
    </source>
</evidence>
<name>A0A8T0CCC6_9GAMM</name>
<dbReference type="EMBL" id="AHCD03000026">
    <property type="protein sequence ID" value="KAF7788359.1"/>
    <property type="molecule type" value="Genomic_DNA"/>
</dbReference>
<comment type="caution">
    <text evidence="1">The sequence shown here is derived from an EMBL/GenBank/DDBJ whole genome shotgun (WGS) entry which is preliminary data.</text>
</comment>